<keyword evidence="3 4" id="KW-0418">Kinase</keyword>
<name>F3ZY92_MAHA5</name>
<dbReference type="InterPro" id="IPR036129">
    <property type="entry name" value="Glycerate_kinase_sf"/>
</dbReference>
<reference evidence="6" key="1">
    <citation type="submission" date="2010-11" db="EMBL/GenBank/DDBJ databases">
        <title>The complete genome of Mahella australiensis DSM 15567.</title>
        <authorList>
            <consortium name="US DOE Joint Genome Institute (JGI-PGF)"/>
            <person name="Lucas S."/>
            <person name="Copeland A."/>
            <person name="Lapidus A."/>
            <person name="Bruce D."/>
            <person name="Goodwin L."/>
            <person name="Pitluck S."/>
            <person name="Kyrpides N."/>
            <person name="Mavromatis K."/>
            <person name="Pagani I."/>
            <person name="Ivanova N."/>
            <person name="Teshima H."/>
            <person name="Brettin T."/>
            <person name="Detter J.C."/>
            <person name="Han C."/>
            <person name="Tapia R."/>
            <person name="Land M."/>
            <person name="Hauser L."/>
            <person name="Markowitz V."/>
            <person name="Cheng J.-F."/>
            <person name="Hugenholtz P."/>
            <person name="Woyke T."/>
            <person name="Wu D."/>
            <person name="Spring S."/>
            <person name="Pukall R."/>
            <person name="Steenblock K."/>
            <person name="Schneider S."/>
            <person name="Klenk H.-P."/>
            <person name="Eisen J.A."/>
        </authorList>
    </citation>
    <scope>NUCLEOTIDE SEQUENCE [LARGE SCALE GENOMIC DNA]</scope>
    <source>
        <strain evidence="6">DSM 15567 / CIP 107919 / 50-1 BON</strain>
    </source>
</reference>
<evidence type="ECO:0000256" key="2">
    <source>
        <dbReference type="ARBA" id="ARBA00022679"/>
    </source>
</evidence>
<dbReference type="InterPro" id="IPR018193">
    <property type="entry name" value="Glyc_kinase_flavodox-like_fold"/>
</dbReference>
<evidence type="ECO:0000256" key="3">
    <source>
        <dbReference type="ARBA" id="ARBA00022777"/>
    </source>
</evidence>
<protein>
    <submittedName>
        <fullName evidence="5">Glycerate kinase</fullName>
        <ecNumber evidence="5">2.7.1.31</ecNumber>
    </submittedName>
</protein>
<evidence type="ECO:0000313" key="6">
    <source>
        <dbReference type="Proteomes" id="UP000008457"/>
    </source>
</evidence>
<dbReference type="STRING" id="697281.Mahau_0401"/>
<dbReference type="InterPro" id="IPR004381">
    <property type="entry name" value="Glycerate_kinase"/>
</dbReference>
<organism evidence="5 6">
    <name type="scientific">Mahella australiensis (strain DSM 15567 / CIP 107919 / 50-1 BON)</name>
    <dbReference type="NCBI Taxonomy" id="697281"/>
    <lineage>
        <taxon>Bacteria</taxon>
        <taxon>Bacillati</taxon>
        <taxon>Bacillota</taxon>
        <taxon>Clostridia</taxon>
        <taxon>Thermoanaerobacterales</taxon>
        <taxon>Thermoanaerobacterales Family IV. Incertae Sedis</taxon>
        <taxon>Mahella</taxon>
    </lineage>
</organism>
<comment type="similarity">
    <text evidence="1 4">Belongs to the glycerate kinase type-1 family.</text>
</comment>
<dbReference type="PANTHER" id="PTHR21599">
    <property type="entry name" value="GLYCERATE KINASE"/>
    <property type="match status" value="1"/>
</dbReference>
<dbReference type="OrthoDB" id="9774290at2"/>
<gene>
    <name evidence="5" type="ordered locus">Mahau_0401</name>
</gene>
<dbReference type="InterPro" id="IPR018197">
    <property type="entry name" value="Glycerate_kinase_RE-like"/>
</dbReference>
<proteinExistence type="inferred from homology"/>
<evidence type="ECO:0000256" key="4">
    <source>
        <dbReference type="PIRNR" id="PIRNR006078"/>
    </source>
</evidence>
<dbReference type="NCBIfam" id="TIGR00045">
    <property type="entry name" value="glycerate kinase"/>
    <property type="match status" value="1"/>
</dbReference>
<dbReference type="EMBL" id="CP002360">
    <property type="protein sequence ID" value="AEE95617.1"/>
    <property type="molecule type" value="Genomic_DNA"/>
</dbReference>
<dbReference type="eggNOG" id="COG1929">
    <property type="taxonomic scope" value="Bacteria"/>
</dbReference>
<dbReference type="GO" id="GO:0008887">
    <property type="term" value="F:glycerate kinase activity"/>
    <property type="evidence" value="ECO:0007669"/>
    <property type="project" value="UniProtKB-UniRule"/>
</dbReference>
<keyword evidence="2 4" id="KW-0808">Transferase</keyword>
<evidence type="ECO:0000313" key="5">
    <source>
        <dbReference type="EMBL" id="AEE95617.1"/>
    </source>
</evidence>
<dbReference type="KEGG" id="mas:Mahau_0401"/>
<dbReference type="PIRSF" id="PIRSF006078">
    <property type="entry name" value="GlxK"/>
    <property type="match status" value="1"/>
</dbReference>
<dbReference type="EC" id="2.7.1.31" evidence="5"/>
<dbReference type="HOGENOM" id="CLU_028255_0_1_9"/>
<dbReference type="GO" id="GO:0031388">
    <property type="term" value="P:organic acid phosphorylation"/>
    <property type="evidence" value="ECO:0007669"/>
    <property type="project" value="UniProtKB-UniRule"/>
</dbReference>
<dbReference type="Gene3D" id="3.90.1510.10">
    <property type="entry name" value="Glycerate kinase, domain 2"/>
    <property type="match status" value="1"/>
</dbReference>
<keyword evidence="6" id="KW-1185">Reference proteome</keyword>
<dbReference type="Pfam" id="PF02595">
    <property type="entry name" value="Gly_kinase"/>
    <property type="match status" value="1"/>
</dbReference>
<dbReference type="Proteomes" id="UP000008457">
    <property type="component" value="Chromosome"/>
</dbReference>
<dbReference type="Gene3D" id="3.40.50.10350">
    <property type="entry name" value="Glycerate kinase, domain 1"/>
    <property type="match status" value="1"/>
</dbReference>
<reference evidence="5 6" key="2">
    <citation type="journal article" date="2011" name="Stand. Genomic Sci.">
        <title>Complete genome sequence of Mahella australiensis type strain (50-1 BON).</title>
        <authorList>
            <person name="Sikorski J."/>
            <person name="Teshima H."/>
            <person name="Nolan M."/>
            <person name="Lucas S."/>
            <person name="Hammon N."/>
            <person name="Deshpande S."/>
            <person name="Cheng J.F."/>
            <person name="Pitluck S."/>
            <person name="Liolios K."/>
            <person name="Pagani I."/>
            <person name="Ivanova N."/>
            <person name="Huntemann M."/>
            <person name="Mavromatis K."/>
            <person name="Ovchinikova G."/>
            <person name="Pati A."/>
            <person name="Tapia R."/>
            <person name="Han C."/>
            <person name="Goodwin L."/>
            <person name="Chen A."/>
            <person name="Palaniappan K."/>
            <person name="Land M."/>
            <person name="Hauser L."/>
            <person name="Ngatchou-Djao O.D."/>
            <person name="Rohde M."/>
            <person name="Pukall R."/>
            <person name="Spring S."/>
            <person name="Abt B."/>
            <person name="Goker M."/>
            <person name="Detter J.C."/>
            <person name="Woyke T."/>
            <person name="Bristow J."/>
            <person name="Markowitz V."/>
            <person name="Hugenholtz P."/>
            <person name="Eisen J.A."/>
            <person name="Kyrpides N.C."/>
            <person name="Klenk H.P."/>
            <person name="Lapidus A."/>
        </authorList>
    </citation>
    <scope>NUCLEOTIDE SEQUENCE [LARGE SCALE GENOMIC DNA]</scope>
    <source>
        <strain evidence="6">DSM 15567 / CIP 107919 / 50-1 BON</strain>
    </source>
</reference>
<dbReference type="PANTHER" id="PTHR21599:SF0">
    <property type="entry name" value="GLYCERATE KINASE"/>
    <property type="match status" value="1"/>
</dbReference>
<sequence>MKILIAPDSFKGSLSAVAVADAIEQGLRKVVLTADIKKIPMADGGEGTVEAIITAVGGNIRCQNVIGPLGEEVKAFFGVLDDGTTAVIEMAATSGLPLVPEDKRNPMNTTTYGTGQLIKAAIDKGCNHIIIGIGGSATNDGGVGMAQALGVKFYDAEGRIIDGFGGKILEHIARIDMSDIDKRVKDMDITVACDVTNPLCGPNGAAAVYGPQKGATPEMVEELDHGLANLAMVIKKDLGIDIKDMPGAGAAGGLGAGLVAFLGASLKPGMDIMIDVTHMDELVSRCDLVITGEGRTDEQTVFGKVPVGVAGVAKRHGKPVVCLSGSLGDGAEKVYEHGVDALFSIIDKPMTLADAMSHTSELLERSAISILRLFLAARSINS</sequence>
<dbReference type="RefSeq" id="WP_013780050.1">
    <property type="nucleotide sequence ID" value="NC_015520.1"/>
</dbReference>
<dbReference type="SUPFAM" id="SSF110738">
    <property type="entry name" value="Glycerate kinase I"/>
    <property type="match status" value="1"/>
</dbReference>
<evidence type="ECO:0000256" key="1">
    <source>
        <dbReference type="ARBA" id="ARBA00006284"/>
    </source>
</evidence>
<dbReference type="AlphaFoldDB" id="F3ZY92"/>
<accession>F3ZY92</accession>